<dbReference type="OrthoDB" id="109592at2759"/>
<feature type="region of interest" description="Disordered" evidence="1">
    <location>
        <begin position="2039"/>
        <end position="2067"/>
    </location>
</feature>
<feature type="compositionally biased region" description="Polar residues" evidence="1">
    <location>
        <begin position="1968"/>
        <end position="1978"/>
    </location>
</feature>
<reference evidence="3" key="1">
    <citation type="submission" date="2023-04" db="EMBL/GenBank/DDBJ databases">
        <title>Phytophthora lilii NBRC 32176.</title>
        <authorList>
            <person name="Ichikawa N."/>
            <person name="Sato H."/>
            <person name="Tonouchi N."/>
        </authorList>
    </citation>
    <scope>NUCLEOTIDE SEQUENCE</scope>
    <source>
        <strain evidence="3">NBRC 32176</strain>
    </source>
</reference>
<comment type="caution">
    <text evidence="3">The sequence shown here is derived from an EMBL/GenBank/DDBJ whole genome shotgun (WGS) entry which is preliminary data.</text>
</comment>
<proteinExistence type="predicted"/>
<dbReference type="EMBL" id="BSXW01000328">
    <property type="protein sequence ID" value="GMF18880.1"/>
    <property type="molecule type" value="Genomic_DNA"/>
</dbReference>
<feature type="region of interest" description="Disordered" evidence="1">
    <location>
        <begin position="927"/>
        <end position="950"/>
    </location>
</feature>
<protein>
    <submittedName>
        <fullName evidence="3">Unnamed protein product</fullName>
    </submittedName>
</protein>
<keyword evidence="2" id="KW-1133">Transmembrane helix</keyword>
<keyword evidence="2" id="KW-0812">Transmembrane</keyword>
<feature type="region of interest" description="Disordered" evidence="1">
    <location>
        <begin position="1968"/>
        <end position="1994"/>
    </location>
</feature>
<evidence type="ECO:0000313" key="4">
    <source>
        <dbReference type="Proteomes" id="UP001165083"/>
    </source>
</evidence>
<feature type="region of interest" description="Disordered" evidence="1">
    <location>
        <begin position="1582"/>
        <end position="1622"/>
    </location>
</feature>
<evidence type="ECO:0000256" key="2">
    <source>
        <dbReference type="SAM" id="Phobius"/>
    </source>
</evidence>
<feature type="compositionally biased region" description="Low complexity" evidence="1">
    <location>
        <begin position="934"/>
        <end position="947"/>
    </location>
</feature>
<feature type="region of interest" description="Disordered" evidence="1">
    <location>
        <begin position="727"/>
        <end position="804"/>
    </location>
</feature>
<sequence length="2067" mass="219001">MSSSASSSGSAAAEVGAGSVTIATDCAWEQVTKGDTCYVEPRSCYDCLNTALSNGQECVLTPYGLCQNISAYDYTKDYRRAQSAFTYPIHYNYFPEVNTTYCEPNDSVCKSCQETTFTVGNNNPSVYCTGTDNCVCVAICESESWWNDTLARLAAYLEENNETTTCPLAANSSSTSAEADASASSGITKPATKDAYAADDECMWYQNSTKCETPRTCYDCLNTALYSGQKCTITPGGYCTTIDQYDYTLDYRRVYSDSAAHYFPSTNTTYCEHDDAACTKCRTETFLGAYADKTNLSEYCVGENGCVCVAFCESPYWETVVKEEGCEATTTTDTSGRSGIPAIGIAAIIMVGVLLALSAILQLFNMFRARPEVEAPVLALLMCSTPRVMGSFNLLFDTLNGPIKSRQKKALFFESGGYFSLILQQKAGGRSLSDVPMSASGSTSSAVVTTPAPTASAVYTKASQNVCMWKQQSSDACDSPRSCYDCLNSSPGDGVQCVISSAGLCTTMAEYVWQEDYRRNSSAAAAHYFPAANTTYCEDSDPVCVACEASQFVKSASGATQPSQFCVGAGGCVCVGFCESPVYSTKVSSAYCATLNATTTVSVMGISVDDIVTIVILCFTIPVIAYLGWVRYLRKKRQAREEAYRNRPPVNGPLLPLVGWKKYRADLMANQTSIVGMAGADDVVAIPIAAAATGEANVQEGGAAAPSAPLTNLQVAPLSIEFEDPQHPLTAVTSTGRRRSSIDNTNIVRHRPSQPISSNEEGDEDDDEEDEIDARATPASTLRSGSTGTAETISASSCSSKTTASQDGECFLEPRTCSECLAETPTTGETCLLTEKGLCLSVEEYEDTLASDGGTYYVAGNATYCAGANSSSSGSVGADCVSLDYCESSTWLSYARQRLPLIVLAVNASTPEGCVFATDTVNAVTGGGAESSSDDASSSSSSAPSSSRDTLASEDKCTWYQNTTLCSTPRTCYDCLNTAADSGEACTITPDGYCATLSTTYNYKLDFRSISSSGAANGYYFPSTNTTYCEPSDQACTNCGMAGSSSNSASYCLGSDGCLRVYHLAEPLRHGVPVENLLHLPKPGGGGCAGRGGGCVACAADGAGSEAAPKVRAAAINSVAGAAGLEGVARRAHRRQADNATFSVDAGDSGKSVSSNTGDSCTWYDDGACSRPRTCADCLNVLLSSDECAVDPSGVCVSMTQYESYLANRYYYTPLQRYFPSSQYSYCSANDSACATCAQEWTANFASTGSAGGASYCTGTDGCVCIADCEVPDWQETVINKQCAASSSGGDEDSGTSMVTRITVSIFVGVAVAVLLAFATWGVRRFVNRWNYEPDGESEMSGVRAVGNDVGDEPTPVTKTESSNTADSCTWYANASCNRPRTCYDCLNVQVSSGECAIMPNGMCVSLADYSHFISTQEEFGIYYKYYPSSKYTYCSADDSACSACAAQWISDYKSKGTVGTPTYCTGFDGCVCLARCEIPDWSSSILTDQCSSSGSSTSSSQTSTASRIGFALALGVVFGVLLGLWGIKLLLQVEQEAFGGAEMAIFASQARNENSANADAANTAALEEGDVYLPVSPSQVVRRPRDVSGRLHTKMAPQAADANSSAASGDAGFATETKTTSSTSGDSCTWYAGESCVQPRTGYDCLNALLSTDECAIDPNGACVSVSVYEQYLSNKAYYEPLSRYFPASNYTYCSASDAVCSTCIAEWTSNYDTTGSAGSQTYCTGSDGCVCVAAAEVPSWKQTVIEYQCGSSGDSDSVSTSQEFSSGTRICIILAMCVGAVMIFSVFAVRRCIRVASPRRSGTFRCCPALKRSIERVTHCCILGYAGPGSIIRPPPSGPQLSLTGWKYLREKLIETEHTFVKGDTARLDATARSAEALAEAPTVTVEVVSAPERRPSSPAPFEAQYMMAPIREYHAGDRHGRGFVHRVFDDHFVSEEAAQVLHALYVIGRIGCPGCGSANLLSTSSGLELDPSTSTAGRRPARSPRGPQLTLSGWKSMREKLIETEQGNGTPSAGPAGVMRIQLSAAEGTSVIVEEGEGFRPESPSNQYRSQRPEDVAPALAMLR</sequence>
<evidence type="ECO:0000313" key="3">
    <source>
        <dbReference type="EMBL" id="GMF18880.1"/>
    </source>
</evidence>
<feature type="compositionally biased region" description="Low complexity" evidence="1">
    <location>
        <begin position="789"/>
        <end position="804"/>
    </location>
</feature>
<dbReference type="Proteomes" id="UP001165083">
    <property type="component" value="Unassembled WGS sequence"/>
</dbReference>
<accession>A0A9W6TSK9</accession>
<name>A0A9W6TSK9_9STRA</name>
<feature type="transmembrane region" description="Helical" evidence="2">
    <location>
        <begin position="1509"/>
        <end position="1528"/>
    </location>
</feature>
<feature type="compositionally biased region" description="Acidic residues" evidence="1">
    <location>
        <begin position="760"/>
        <end position="772"/>
    </location>
</feature>
<organism evidence="3 4">
    <name type="scientific">Phytophthora lilii</name>
    <dbReference type="NCBI Taxonomy" id="2077276"/>
    <lineage>
        <taxon>Eukaryota</taxon>
        <taxon>Sar</taxon>
        <taxon>Stramenopiles</taxon>
        <taxon>Oomycota</taxon>
        <taxon>Peronosporomycetes</taxon>
        <taxon>Peronosporales</taxon>
        <taxon>Peronosporaceae</taxon>
        <taxon>Phytophthora</taxon>
    </lineage>
</organism>
<feature type="transmembrane region" description="Helical" evidence="2">
    <location>
        <begin position="1772"/>
        <end position="1791"/>
    </location>
</feature>
<evidence type="ECO:0000256" key="1">
    <source>
        <dbReference type="SAM" id="MobiDB-lite"/>
    </source>
</evidence>
<feature type="compositionally biased region" description="Polar residues" evidence="1">
    <location>
        <begin position="778"/>
        <end position="788"/>
    </location>
</feature>
<feature type="transmembrane region" description="Helical" evidence="2">
    <location>
        <begin position="342"/>
        <end position="364"/>
    </location>
</feature>
<gene>
    <name evidence="3" type="ORF">Plil01_000713200</name>
</gene>
<keyword evidence="4" id="KW-1185">Reference proteome</keyword>
<keyword evidence="2" id="KW-0472">Membrane</keyword>
<feature type="compositionally biased region" description="Low complexity" evidence="1">
    <location>
        <begin position="1600"/>
        <end position="1615"/>
    </location>
</feature>
<feature type="transmembrane region" description="Helical" evidence="2">
    <location>
        <begin position="1302"/>
        <end position="1323"/>
    </location>
</feature>
<feature type="transmembrane region" description="Helical" evidence="2">
    <location>
        <begin position="611"/>
        <end position="630"/>
    </location>
</feature>